<dbReference type="InterPro" id="IPR021488">
    <property type="entry name" value="DUF3142"/>
</dbReference>
<evidence type="ECO:0000256" key="1">
    <source>
        <dbReference type="SAM" id="SignalP"/>
    </source>
</evidence>
<comment type="caution">
    <text evidence="2">The sequence shown here is derived from an EMBL/GenBank/DDBJ whole genome shotgun (WGS) entry which is preliminary data.</text>
</comment>
<keyword evidence="1" id="KW-0732">Signal</keyword>
<organism evidence="2 3">
    <name type="scientific">Enterobacter cancerogenus</name>
    <dbReference type="NCBI Taxonomy" id="69218"/>
    <lineage>
        <taxon>Bacteria</taxon>
        <taxon>Pseudomonadati</taxon>
        <taxon>Pseudomonadota</taxon>
        <taxon>Gammaproteobacteria</taxon>
        <taxon>Enterobacterales</taxon>
        <taxon>Enterobacteriaceae</taxon>
        <taxon>Enterobacter</taxon>
        <taxon>Enterobacter cloacae complex</taxon>
    </lineage>
</organism>
<reference evidence="2 3" key="1">
    <citation type="journal article" date="2019" name="Sci. Rep.">
        <title>Differences in resource use lead to coexistence of seed-transmitted microbial populations.</title>
        <authorList>
            <person name="Torres-Cortes G."/>
            <person name="Garcia B.J."/>
            <person name="Compant S."/>
            <person name="Rezki S."/>
            <person name="Jones P."/>
            <person name="Preveaux A."/>
            <person name="Briand M."/>
            <person name="Roulet A."/>
            <person name="Bouchez O."/>
            <person name="Jacobson D."/>
            <person name="Barret M."/>
        </authorList>
    </citation>
    <scope>NUCLEOTIDE SEQUENCE [LARGE SCALE GENOMIC DNA]</scope>
    <source>
        <strain evidence="2 3">CFBP13530</strain>
    </source>
</reference>
<dbReference type="Proteomes" id="UP000306327">
    <property type="component" value="Unassembled WGS sequence"/>
</dbReference>
<dbReference type="Pfam" id="PF11340">
    <property type="entry name" value="DUF3142"/>
    <property type="match status" value="1"/>
</dbReference>
<dbReference type="AlphaFoldDB" id="A0AB38P8P9"/>
<dbReference type="EMBL" id="QGAL01000001">
    <property type="protein sequence ID" value="TKK22763.1"/>
    <property type="molecule type" value="Genomic_DNA"/>
</dbReference>
<accession>A0AB38P8P9</accession>
<dbReference type="RefSeq" id="WP_137271702.1">
    <property type="nucleotide sequence ID" value="NZ_QGAL01000001.1"/>
</dbReference>
<protein>
    <submittedName>
        <fullName evidence="2">DUF3142 domain-containing protein</fullName>
    </submittedName>
</protein>
<feature type="signal peptide" evidence="1">
    <location>
        <begin position="1"/>
        <end position="22"/>
    </location>
</feature>
<feature type="chain" id="PRO_5044285099" evidence="1">
    <location>
        <begin position="23"/>
        <end position="240"/>
    </location>
</feature>
<sequence>MGAKAQILLVIGALLLTSGAGAGVNAAHYQAFWLWSGVTPTPEMKNAHTVYLHQGEINAGGNRVTFQKMGLPVSKLHFPALWLTVRFTTLDVPTPVLQRLARLLENWRNAGNQVTGLQVDFDAATQRLDQYAAFLHRLRAEIPHDYALGVTGLLDWAKTGEVDVINALPVDELVVQTYQGRKTVTHYADYLPALNKIRIPFKIGVVQHGEWDEQRAPLHSRWYRGTVVFMLTPRQTGILR</sequence>
<evidence type="ECO:0000313" key="2">
    <source>
        <dbReference type="EMBL" id="TKK22763.1"/>
    </source>
</evidence>
<gene>
    <name evidence="2" type="ORF">EcCFBP13530_00935</name>
</gene>
<name>A0AB38P8P9_9ENTR</name>
<proteinExistence type="predicted"/>
<evidence type="ECO:0000313" key="3">
    <source>
        <dbReference type="Proteomes" id="UP000306327"/>
    </source>
</evidence>